<dbReference type="GeneTree" id="ENSGT00960000186724"/>
<sequence length="139" mass="15865">MSKFIEECDTLSYDNDDPIDGEVIITKKYPWLDRQFKEKHIQQLDEYLKKNEMKQAFRHIKYLLCTAPALGLPDYKLTFHLYVAENGLVASAVLAQTHGDKLRPVAYYFKTLPLIVQGMVPSTVGNVTIPLQDVKDSSS</sequence>
<reference evidence="2" key="2">
    <citation type="submission" date="2025-09" db="UniProtKB">
        <authorList>
            <consortium name="Ensembl"/>
        </authorList>
    </citation>
    <scope>IDENTIFICATION</scope>
</reference>
<dbReference type="InterPro" id="IPR041577">
    <property type="entry name" value="RT_RNaseH_2"/>
</dbReference>
<organism evidence="2 3">
    <name type="scientific">Acanthochromis polyacanthus</name>
    <name type="common">spiny chromis</name>
    <dbReference type="NCBI Taxonomy" id="80966"/>
    <lineage>
        <taxon>Eukaryota</taxon>
        <taxon>Metazoa</taxon>
        <taxon>Chordata</taxon>
        <taxon>Craniata</taxon>
        <taxon>Vertebrata</taxon>
        <taxon>Euteleostomi</taxon>
        <taxon>Actinopterygii</taxon>
        <taxon>Neopterygii</taxon>
        <taxon>Teleostei</taxon>
        <taxon>Neoteleostei</taxon>
        <taxon>Acanthomorphata</taxon>
        <taxon>Ovalentaria</taxon>
        <taxon>Pomacentridae</taxon>
        <taxon>Acanthochromis</taxon>
    </lineage>
</organism>
<evidence type="ECO:0000313" key="2">
    <source>
        <dbReference type="Ensembl" id="ENSAPOP00000033975.1"/>
    </source>
</evidence>
<feature type="domain" description="Reverse transcriptase/retrotransposon-derived protein RNase H-like" evidence="1">
    <location>
        <begin position="51"/>
        <end position="112"/>
    </location>
</feature>
<dbReference type="Ensembl" id="ENSAPOT00000029327.1">
    <property type="protein sequence ID" value="ENSAPOP00000033975.1"/>
    <property type="gene ID" value="ENSAPOG00000022907.1"/>
</dbReference>
<evidence type="ECO:0000313" key="3">
    <source>
        <dbReference type="Proteomes" id="UP000257200"/>
    </source>
</evidence>
<proteinExistence type="predicted"/>
<dbReference type="Gene3D" id="3.10.20.370">
    <property type="match status" value="1"/>
</dbReference>
<dbReference type="SUPFAM" id="SSF56672">
    <property type="entry name" value="DNA/RNA polymerases"/>
    <property type="match status" value="1"/>
</dbReference>
<protein>
    <recommendedName>
        <fullName evidence="1">Reverse transcriptase/retrotransposon-derived protein RNase H-like domain-containing protein</fullName>
    </recommendedName>
</protein>
<name>A0A3Q1I2N3_9TELE</name>
<evidence type="ECO:0000259" key="1">
    <source>
        <dbReference type="Pfam" id="PF17919"/>
    </source>
</evidence>
<dbReference type="Pfam" id="PF17919">
    <property type="entry name" value="RT_RNaseH_2"/>
    <property type="match status" value="1"/>
</dbReference>
<dbReference type="Proteomes" id="UP000257200">
    <property type="component" value="Unplaced"/>
</dbReference>
<reference evidence="2" key="1">
    <citation type="submission" date="2025-08" db="UniProtKB">
        <authorList>
            <consortium name="Ensembl"/>
        </authorList>
    </citation>
    <scope>IDENTIFICATION</scope>
</reference>
<accession>A0A3Q1I2N3</accession>
<dbReference type="STRING" id="80966.ENSAPOP00000033975"/>
<dbReference type="InParanoid" id="A0A3Q1I2N3"/>
<dbReference type="InterPro" id="IPR043502">
    <property type="entry name" value="DNA/RNA_pol_sf"/>
</dbReference>
<keyword evidence="3" id="KW-1185">Reference proteome</keyword>
<dbReference type="AlphaFoldDB" id="A0A3Q1I2N3"/>